<proteinExistence type="predicted"/>
<reference evidence="1 2" key="1">
    <citation type="journal article" date="2020" name="Cell">
        <title>Large-Scale Comparative Analyses of Tick Genomes Elucidate Their Genetic Diversity and Vector Capacities.</title>
        <authorList>
            <consortium name="Tick Genome and Microbiome Consortium (TIGMIC)"/>
            <person name="Jia N."/>
            <person name="Wang J."/>
            <person name="Shi W."/>
            <person name="Du L."/>
            <person name="Sun Y."/>
            <person name="Zhan W."/>
            <person name="Jiang J.F."/>
            <person name="Wang Q."/>
            <person name="Zhang B."/>
            <person name="Ji P."/>
            <person name="Bell-Sakyi L."/>
            <person name="Cui X.M."/>
            <person name="Yuan T.T."/>
            <person name="Jiang B.G."/>
            <person name="Yang W.F."/>
            <person name="Lam T.T."/>
            <person name="Chang Q.C."/>
            <person name="Ding S.J."/>
            <person name="Wang X.J."/>
            <person name="Zhu J.G."/>
            <person name="Ruan X.D."/>
            <person name="Zhao L."/>
            <person name="Wei J.T."/>
            <person name="Ye R.Z."/>
            <person name="Que T.C."/>
            <person name="Du C.H."/>
            <person name="Zhou Y.H."/>
            <person name="Cheng J.X."/>
            <person name="Dai P.F."/>
            <person name="Guo W.B."/>
            <person name="Han X.H."/>
            <person name="Huang E.J."/>
            <person name="Li L.F."/>
            <person name="Wei W."/>
            <person name="Gao Y.C."/>
            <person name="Liu J.Z."/>
            <person name="Shao H.Z."/>
            <person name="Wang X."/>
            <person name="Wang C.C."/>
            <person name="Yang T.C."/>
            <person name="Huo Q.B."/>
            <person name="Li W."/>
            <person name="Chen H.Y."/>
            <person name="Chen S.E."/>
            <person name="Zhou L.G."/>
            <person name="Ni X.B."/>
            <person name="Tian J.H."/>
            <person name="Sheng Y."/>
            <person name="Liu T."/>
            <person name="Pan Y.S."/>
            <person name="Xia L.Y."/>
            <person name="Li J."/>
            <person name="Zhao F."/>
            <person name="Cao W.C."/>
        </authorList>
    </citation>
    <scope>NUCLEOTIDE SEQUENCE [LARGE SCALE GENOMIC DNA]</scope>
    <source>
        <strain evidence="1">HaeL-2018</strain>
    </source>
</reference>
<dbReference type="VEuPathDB" id="VectorBase:HLOH_056139"/>
<evidence type="ECO:0000313" key="1">
    <source>
        <dbReference type="EMBL" id="KAH9359648.1"/>
    </source>
</evidence>
<dbReference type="EMBL" id="JABSTR010000001">
    <property type="protein sequence ID" value="KAH9359648.1"/>
    <property type="molecule type" value="Genomic_DNA"/>
</dbReference>
<keyword evidence="2" id="KW-1185">Reference proteome</keyword>
<name>A0A9J6FAV1_HAELO</name>
<evidence type="ECO:0000313" key="2">
    <source>
        <dbReference type="Proteomes" id="UP000821853"/>
    </source>
</evidence>
<gene>
    <name evidence="1" type="ORF">HPB48_007938</name>
</gene>
<protein>
    <submittedName>
        <fullName evidence="1">Uncharacterized protein</fullName>
    </submittedName>
</protein>
<sequence>MRYKKNQEASQASLKDIDKRRSYVESKASSFDDLQQELSHLRQLTDNLCKENARIIDDQSELEDRTRRENLLLYGLQDEPLEKWDDTENKVLNLIYETLKLAVSMDMIQRAHKIGVFSDDKERPVVVKFSSFKFKKIIFLQVQNLRMKSVSISENYSFATRQARKVLVDFGKMSQCAFKLLYTTLHMNDKCNGYSRNDKKVYEHISRNAQATSTFKPGNQTGSSAALEER</sequence>
<organism evidence="1 2">
    <name type="scientific">Haemaphysalis longicornis</name>
    <name type="common">Bush tick</name>
    <dbReference type="NCBI Taxonomy" id="44386"/>
    <lineage>
        <taxon>Eukaryota</taxon>
        <taxon>Metazoa</taxon>
        <taxon>Ecdysozoa</taxon>
        <taxon>Arthropoda</taxon>
        <taxon>Chelicerata</taxon>
        <taxon>Arachnida</taxon>
        <taxon>Acari</taxon>
        <taxon>Parasitiformes</taxon>
        <taxon>Ixodida</taxon>
        <taxon>Ixodoidea</taxon>
        <taxon>Ixodidae</taxon>
        <taxon>Haemaphysalinae</taxon>
        <taxon>Haemaphysalis</taxon>
    </lineage>
</organism>
<dbReference type="OrthoDB" id="6513970at2759"/>
<comment type="caution">
    <text evidence="1">The sequence shown here is derived from an EMBL/GenBank/DDBJ whole genome shotgun (WGS) entry which is preliminary data.</text>
</comment>
<dbReference type="AlphaFoldDB" id="A0A9J6FAV1"/>
<accession>A0A9J6FAV1</accession>
<dbReference type="Gene3D" id="3.30.70.1820">
    <property type="entry name" value="L1 transposable element, RRM domain"/>
    <property type="match status" value="1"/>
</dbReference>
<dbReference type="Proteomes" id="UP000821853">
    <property type="component" value="Chromosome 1"/>
</dbReference>